<keyword evidence="1" id="KW-0238">DNA-binding</keyword>
<dbReference type="SMART" id="SM00422">
    <property type="entry name" value="HTH_MERR"/>
    <property type="match status" value="1"/>
</dbReference>
<dbReference type="STRING" id="1763538.LPB68_00920"/>
<feature type="domain" description="HTH merR-type" evidence="2">
    <location>
        <begin position="2"/>
        <end position="71"/>
    </location>
</feature>
<evidence type="ECO:0000256" key="1">
    <source>
        <dbReference type="ARBA" id="ARBA00023125"/>
    </source>
</evidence>
<dbReference type="GO" id="GO:0003700">
    <property type="term" value="F:DNA-binding transcription factor activity"/>
    <property type="evidence" value="ECO:0007669"/>
    <property type="project" value="InterPro"/>
</dbReference>
<dbReference type="GO" id="GO:0003677">
    <property type="term" value="F:DNA binding"/>
    <property type="evidence" value="ECO:0007669"/>
    <property type="project" value="UniProtKB-KW"/>
</dbReference>
<dbReference type="InterPro" id="IPR000551">
    <property type="entry name" value="MerR-type_HTH_dom"/>
</dbReference>
<evidence type="ECO:0000259" key="2">
    <source>
        <dbReference type="PROSITE" id="PS50937"/>
    </source>
</evidence>
<dbReference type="InterPro" id="IPR047057">
    <property type="entry name" value="MerR_fam"/>
</dbReference>
<reference evidence="3 4" key="1">
    <citation type="submission" date="2016-02" db="EMBL/GenBank/DDBJ databases">
        <title>Paenibacillus sp. LPB0068, isolated from Crassostrea gigas.</title>
        <authorList>
            <person name="Shin S.-K."/>
            <person name="Yi H."/>
        </authorList>
    </citation>
    <scope>NUCLEOTIDE SEQUENCE [LARGE SCALE GENOMIC DNA]</scope>
    <source>
        <strain evidence="3 4">LPB0068</strain>
    </source>
</reference>
<dbReference type="Gene3D" id="1.10.1660.10">
    <property type="match status" value="1"/>
</dbReference>
<dbReference type="PANTHER" id="PTHR30204">
    <property type="entry name" value="REDOX-CYCLING DRUG-SENSING TRANSCRIPTIONAL ACTIVATOR SOXR"/>
    <property type="match status" value="1"/>
</dbReference>
<proteinExistence type="predicted"/>
<dbReference type="PANTHER" id="PTHR30204:SF83">
    <property type="entry name" value="TRANSCRIPTIONAL REGULATOR, MERR FAMILY"/>
    <property type="match status" value="1"/>
</dbReference>
<evidence type="ECO:0000313" key="3">
    <source>
        <dbReference type="EMBL" id="OAB76327.1"/>
    </source>
</evidence>
<accession>A0A167F9K2</accession>
<organism evidence="3 4">
    <name type="scientific">Paenibacillus crassostreae</name>
    <dbReference type="NCBI Taxonomy" id="1763538"/>
    <lineage>
        <taxon>Bacteria</taxon>
        <taxon>Bacillati</taxon>
        <taxon>Bacillota</taxon>
        <taxon>Bacilli</taxon>
        <taxon>Bacillales</taxon>
        <taxon>Paenibacillaceae</taxon>
        <taxon>Paenibacillus</taxon>
    </lineage>
</organism>
<dbReference type="InterPro" id="IPR009061">
    <property type="entry name" value="DNA-bd_dom_put_sf"/>
</dbReference>
<dbReference type="RefSeq" id="WP_068654942.1">
    <property type="nucleotide sequence ID" value="NZ_CP017770.1"/>
</dbReference>
<evidence type="ECO:0000313" key="4">
    <source>
        <dbReference type="Proteomes" id="UP000077134"/>
    </source>
</evidence>
<name>A0A167F9K2_9BACL</name>
<dbReference type="Proteomes" id="UP000077134">
    <property type="component" value="Unassembled WGS sequence"/>
</dbReference>
<dbReference type="PROSITE" id="PS50937">
    <property type="entry name" value="HTH_MERR_2"/>
    <property type="match status" value="1"/>
</dbReference>
<dbReference type="CDD" id="cd01109">
    <property type="entry name" value="HTH_YyaN"/>
    <property type="match status" value="1"/>
</dbReference>
<gene>
    <name evidence="3" type="ORF">PNBC_02605</name>
</gene>
<dbReference type="SUPFAM" id="SSF46955">
    <property type="entry name" value="Putative DNA-binding domain"/>
    <property type="match status" value="1"/>
</dbReference>
<dbReference type="OrthoDB" id="9811174at2"/>
<dbReference type="EMBL" id="LSFN01000005">
    <property type="protein sequence ID" value="OAB76327.1"/>
    <property type="molecule type" value="Genomic_DNA"/>
</dbReference>
<keyword evidence="4" id="KW-1185">Reference proteome</keyword>
<comment type="caution">
    <text evidence="3">The sequence shown here is derived from an EMBL/GenBank/DDBJ whole genome shotgun (WGS) entry which is preliminary data.</text>
</comment>
<dbReference type="KEGG" id="pcx:LPB68_00920"/>
<sequence>MKIHIKEAAEKVGLPTHTLRYYEQEGLLPFINRDENKNRIFNESDILWLELIICLRKTDIPLSELRTVVELTKEGESTASQRKQIFEKHKEKMMEKQRDLDNAFVKIESKIEYYDELEKNYHKSMLNEVLLVK</sequence>
<dbReference type="Pfam" id="PF13411">
    <property type="entry name" value="MerR_1"/>
    <property type="match status" value="1"/>
</dbReference>
<dbReference type="AlphaFoldDB" id="A0A167F9K2"/>
<protein>
    <submittedName>
        <fullName evidence="3">Dipicolinate synthase</fullName>
    </submittedName>
</protein>